<dbReference type="EMBL" id="KZ293663">
    <property type="protein sequence ID" value="PBK90957.1"/>
    <property type="molecule type" value="Genomic_DNA"/>
</dbReference>
<sequence length="274" mass="31295">MHWDRDKQIRRCINKYVLFPKSFIIGLRTYPSIAQTGALGHSELQKIDDTEYKGLSLLVNPCNDPERLTRKRIKFDLDVLRNNIDEGLRKGFHLYGIAGTRSGNFKRVPSMFGKYEGSSHLRYRGTTTTIVLQIESEEQCADIIYVGSGAGIATGGQGRMRNQEPSRREVAMKLGHQDRLRKIFERHKQKAKMPRRQVPLCAGKAIVQIRGRTITGGNGGRQSLLPYHERLGIASLSTSSEHGESSRFRDETVIDNETKDTNYRNRRRDWVNGY</sequence>
<evidence type="ECO:0000313" key="2">
    <source>
        <dbReference type="Proteomes" id="UP000217790"/>
    </source>
</evidence>
<evidence type="ECO:0000313" key="1">
    <source>
        <dbReference type="EMBL" id="PBK90957.1"/>
    </source>
</evidence>
<protein>
    <submittedName>
        <fullName evidence="1">Uncharacterized protein</fullName>
    </submittedName>
</protein>
<proteinExistence type="predicted"/>
<name>A0A2H3DPF8_ARMGA</name>
<reference evidence="2" key="1">
    <citation type="journal article" date="2017" name="Nat. Ecol. Evol.">
        <title>Genome expansion and lineage-specific genetic innovations in the forest pathogenic fungi Armillaria.</title>
        <authorList>
            <person name="Sipos G."/>
            <person name="Prasanna A.N."/>
            <person name="Walter M.C."/>
            <person name="O'Connor E."/>
            <person name="Balint B."/>
            <person name="Krizsan K."/>
            <person name="Kiss B."/>
            <person name="Hess J."/>
            <person name="Varga T."/>
            <person name="Slot J."/>
            <person name="Riley R."/>
            <person name="Boka B."/>
            <person name="Rigling D."/>
            <person name="Barry K."/>
            <person name="Lee J."/>
            <person name="Mihaltcheva S."/>
            <person name="LaButti K."/>
            <person name="Lipzen A."/>
            <person name="Waldron R."/>
            <person name="Moloney N.M."/>
            <person name="Sperisen C."/>
            <person name="Kredics L."/>
            <person name="Vagvoelgyi C."/>
            <person name="Patrignani A."/>
            <person name="Fitzpatrick D."/>
            <person name="Nagy I."/>
            <person name="Doyle S."/>
            <person name="Anderson J.B."/>
            <person name="Grigoriev I.V."/>
            <person name="Gueldener U."/>
            <person name="Muensterkoetter M."/>
            <person name="Nagy L.G."/>
        </authorList>
    </citation>
    <scope>NUCLEOTIDE SEQUENCE [LARGE SCALE GENOMIC DNA]</scope>
    <source>
        <strain evidence="2">Ar21-2</strain>
    </source>
</reference>
<gene>
    <name evidence="1" type="ORF">ARMGADRAFT_1032052</name>
</gene>
<dbReference type="InParanoid" id="A0A2H3DPF8"/>
<accession>A0A2H3DPF8</accession>
<dbReference type="AlphaFoldDB" id="A0A2H3DPF8"/>
<organism evidence="1 2">
    <name type="scientific">Armillaria gallica</name>
    <name type="common">Bulbous honey fungus</name>
    <name type="synonym">Armillaria bulbosa</name>
    <dbReference type="NCBI Taxonomy" id="47427"/>
    <lineage>
        <taxon>Eukaryota</taxon>
        <taxon>Fungi</taxon>
        <taxon>Dikarya</taxon>
        <taxon>Basidiomycota</taxon>
        <taxon>Agaricomycotina</taxon>
        <taxon>Agaricomycetes</taxon>
        <taxon>Agaricomycetidae</taxon>
        <taxon>Agaricales</taxon>
        <taxon>Marasmiineae</taxon>
        <taxon>Physalacriaceae</taxon>
        <taxon>Armillaria</taxon>
    </lineage>
</organism>
<dbReference type="Proteomes" id="UP000217790">
    <property type="component" value="Unassembled WGS sequence"/>
</dbReference>
<keyword evidence="2" id="KW-1185">Reference proteome</keyword>